<accession>A0A1S0TV89</accession>
<reference evidence="1" key="1">
    <citation type="submission" date="2012-04" db="EMBL/GenBank/DDBJ databases">
        <title>The Genome Sequence of Loa loa.</title>
        <authorList>
            <consortium name="The Broad Institute Genome Sequencing Platform"/>
            <consortium name="Broad Institute Genome Sequencing Center for Infectious Disease"/>
            <person name="Nutman T.B."/>
            <person name="Fink D.L."/>
            <person name="Russ C."/>
            <person name="Young S."/>
            <person name="Zeng Q."/>
            <person name="Gargeya S."/>
            <person name="Alvarado L."/>
            <person name="Berlin A."/>
            <person name="Chapman S.B."/>
            <person name="Chen Z."/>
            <person name="Freedman E."/>
            <person name="Gellesch M."/>
            <person name="Goldberg J."/>
            <person name="Griggs A."/>
            <person name="Gujja S."/>
            <person name="Heilman E.R."/>
            <person name="Heiman D."/>
            <person name="Howarth C."/>
            <person name="Mehta T."/>
            <person name="Neiman D."/>
            <person name="Pearson M."/>
            <person name="Roberts A."/>
            <person name="Saif S."/>
            <person name="Shea T."/>
            <person name="Shenoy N."/>
            <person name="Sisk P."/>
            <person name="Stolte C."/>
            <person name="Sykes S."/>
            <person name="White J."/>
            <person name="Yandava C."/>
            <person name="Haas B."/>
            <person name="Henn M.R."/>
            <person name="Nusbaum C."/>
            <person name="Birren B."/>
        </authorList>
    </citation>
    <scope>NUCLEOTIDE SEQUENCE [LARGE SCALE GENOMIC DNA]</scope>
</reference>
<dbReference type="AlphaFoldDB" id="A0A1S0TV89"/>
<dbReference type="GeneID" id="9945357"/>
<evidence type="ECO:0000313" key="1">
    <source>
        <dbReference type="EMBL" id="EFO20557.1"/>
    </source>
</evidence>
<name>A0A1S0TV89_LOALO</name>
<protein>
    <submittedName>
        <fullName evidence="1">Uncharacterized protein</fullName>
    </submittedName>
</protein>
<gene>
    <name evidence="1" type="ORF">LOAG_07935</name>
</gene>
<dbReference type="InParanoid" id="A0A1S0TV89"/>
<organism evidence="1">
    <name type="scientific">Loa loa</name>
    <name type="common">Eye worm</name>
    <name type="synonym">Filaria loa</name>
    <dbReference type="NCBI Taxonomy" id="7209"/>
    <lineage>
        <taxon>Eukaryota</taxon>
        <taxon>Metazoa</taxon>
        <taxon>Ecdysozoa</taxon>
        <taxon>Nematoda</taxon>
        <taxon>Chromadorea</taxon>
        <taxon>Rhabditida</taxon>
        <taxon>Spirurina</taxon>
        <taxon>Spiruromorpha</taxon>
        <taxon>Filarioidea</taxon>
        <taxon>Onchocercidae</taxon>
        <taxon>Loa</taxon>
    </lineage>
</organism>
<dbReference type="EMBL" id="JH712395">
    <property type="protein sequence ID" value="EFO20557.1"/>
    <property type="molecule type" value="Genomic_DNA"/>
</dbReference>
<dbReference type="KEGG" id="loa:LOAG_07935"/>
<dbReference type="CTD" id="9945357"/>
<sequence>MAEKLKCCNPDVCKQLLEENVPDKKKQTLERQVHVEVPSQITTFANIYFNRNAGRVKGFAEKCLQSPWSLTMHSRHFPQSRALPIARF</sequence>
<proteinExistence type="predicted"/>
<dbReference type="RefSeq" id="XP_003143515.1">
    <property type="nucleotide sequence ID" value="XM_003143467.1"/>
</dbReference>